<dbReference type="EMBL" id="JAMWGI010000001">
    <property type="protein sequence ID" value="MDG6192415.1"/>
    <property type="molecule type" value="Genomic_DNA"/>
</dbReference>
<protein>
    <submittedName>
        <fullName evidence="1">Uncharacterized protein</fullName>
    </submittedName>
</protein>
<organism evidence="1 2">
    <name type="scientific">Lactococcus formosensis</name>
    <dbReference type="NCBI Taxonomy" id="1281486"/>
    <lineage>
        <taxon>Bacteria</taxon>
        <taxon>Bacillati</taxon>
        <taxon>Bacillota</taxon>
        <taxon>Bacilli</taxon>
        <taxon>Lactobacillales</taxon>
        <taxon>Streptococcaceae</taxon>
        <taxon>Lactococcus</taxon>
    </lineage>
</organism>
<proteinExistence type="predicted"/>
<accession>A0A9X4P773</accession>
<reference evidence="1" key="1">
    <citation type="submission" date="2022-06" db="EMBL/GenBank/DDBJ databases">
        <title>Lactococcus from bovine mastitis in China.</title>
        <authorList>
            <person name="Lin Y."/>
            <person name="Han B."/>
        </authorList>
    </citation>
    <scope>NUCLEOTIDE SEQUENCE</scope>
    <source>
        <strain evidence="1">Hebei-B-39</strain>
    </source>
</reference>
<gene>
    <name evidence="1" type="ORF">NF708_00145</name>
</gene>
<sequence length="60" mass="7122">MSYNYTKIAVFTTEGREPFHITYDKDEFEAFEKALLNDKNAEWLEGYLFNIKNVVAIKRV</sequence>
<comment type="caution">
    <text evidence="1">The sequence shown here is derived from an EMBL/GenBank/DDBJ whole genome shotgun (WGS) entry which is preliminary data.</text>
</comment>
<evidence type="ECO:0000313" key="1">
    <source>
        <dbReference type="EMBL" id="MDG6192415.1"/>
    </source>
</evidence>
<dbReference type="Proteomes" id="UP001153203">
    <property type="component" value="Unassembled WGS sequence"/>
</dbReference>
<dbReference type="AlphaFoldDB" id="A0A9X4P773"/>
<evidence type="ECO:0000313" key="2">
    <source>
        <dbReference type="Proteomes" id="UP001153203"/>
    </source>
</evidence>
<dbReference type="RefSeq" id="WP_279363330.1">
    <property type="nucleotide sequence ID" value="NZ_JAMWGA010000004.1"/>
</dbReference>
<name>A0A9X4P773_9LACT</name>